<name>N1JNS1_BLUG1</name>
<protein>
    <submittedName>
        <fullName evidence="2">CSEP0001 putative effector protein</fullName>
    </submittedName>
</protein>
<dbReference type="EMBL" id="CAUH01006131">
    <property type="protein sequence ID" value="CCU82300.1"/>
    <property type="molecule type" value="Genomic_DNA"/>
</dbReference>
<dbReference type="HOGENOM" id="CLU_162392_0_0_1"/>
<reference evidence="2 3" key="1">
    <citation type="journal article" date="2010" name="Science">
        <title>Genome expansion and gene loss in powdery mildew fungi reveal tradeoffs in extreme parasitism.</title>
        <authorList>
            <person name="Spanu P.D."/>
            <person name="Abbott J.C."/>
            <person name="Amselem J."/>
            <person name="Burgis T.A."/>
            <person name="Soanes D.M."/>
            <person name="Stueber K."/>
            <person name="Ver Loren van Themaat E."/>
            <person name="Brown J.K.M."/>
            <person name="Butcher S.A."/>
            <person name="Gurr S.J."/>
            <person name="Lebrun M.-H."/>
            <person name="Ridout C.J."/>
            <person name="Schulze-Lefert P."/>
            <person name="Talbot N.J."/>
            <person name="Ahmadinejad N."/>
            <person name="Ametz C."/>
            <person name="Barton G.R."/>
            <person name="Benjdia M."/>
            <person name="Bidzinski P."/>
            <person name="Bindschedler L.V."/>
            <person name="Both M."/>
            <person name="Brewer M.T."/>
            <person name="Cadle-Davidson L."/>
            <person name="Cadle-Davidson M.M."/>
            <person name="Collemare J."/>
            <person name="Cramer R."/>
            <person name="Frenkel O."/>
            <person name="Godfrey D."/>
            <person name="Harriman J."/>
            <person name="Hoede C."/>
            <person name="King B.C."/>
            <person name="Klages S."/>
            <person name="Kleemann J."/>
            <person name="Knoll D."/>
            <person name="Koti P.S."/>
            <person name="Kreplak J."/>
            <person name="Lopez-Ruiz F.J."/>
            <person name="Lu X."/>
            <person name="Maekawa T."/>
            <person name="Mahanil S."/>
            <person name="Micali C."/>
            <person name="Milgroom M.G."/>
            <person name="Montana G."/>
            <person name="Noir S."/>
            <person name="O'Connell R.J."/>
            <person name="Oberhaensli S."/>
            <person name="Parlange F."/>
            <person name="Pedersen C."/>
            <person name="Quesneville H."/>
            <person name="Reinhardt R."/>
            <person name="Rott M."/>
            <person name="Sacristan S."/>
            <person name="Schmidt S.M."/>
            <person name="Schoen M."/>
            <person name="Skamnioti P."/>
            <person name="Sommer H."/>
            <person name="Stephens A."/>
            <person name="Takahara H."/>
            <person name="Thordal-Christensen H."/>
            <person name="Vigouroux M."/>
            <person name="Wessling R."/>
            <person name="Wicker T."/>
            <person name="Panstruga R."/>
        </authorList>
    </citation>
    <scope>NUCLEOTIDE SEQUENCE [LARGE SCALE GENOMIC DNA]</scope>
    <source>
        <strain evidence="2">DH14</strain>
    </source>
</reference>
<dbReference type="AlphaFoldDB" id="N1JNS1"/>
<keyword evidence="3" id="KW-1185">Reference proteome</keyword>
<proteinExistence type="predicted"/>
<accession>N1JNS1</accession>
<dbReference type="Proteomes" id="UP000015441">
    <property type="component" value="Unassembled WGS sequence"/>
</dbReference>
<evidence type="ECO:0000256" key="1">
    <source>
        <dbReference type="SAM" id="SignalP"/>
    </source>
</evidence>
<dbReference type="OrthoDB" id="3608847at2759"/>
<organism evidence="2 3">
    <name type="scientific">Blumeria graminis f. sp. hordei (strain DH14)</name>
    <name type="common">Barley powdery mildew</name>
    <name type="synonym">Oidium monilioides f. sp. hordei</name>
    <dbReference type="NCBI Taxonomy" id="546991"/>
    <lineage>
        <taxon>Eukaryota</taxon>
        <taxon>Fungi</taxon>
        <taxon>Dikarya</taxon>
        <taxon>Ascomycota</taxon>
        <taxon>Pezizomycotina</taxon>
        <taxon>Leotiomycetes</taxon>
        <taxon>Erysiphales</taxon>
        <taxon>Erysiphaceae</taxon>
        <taxon>Blumeria</taxon>
        <taxon>Blumeria hordei</taxon>
    </lineage>
</organism>
<feature type="signal peptide" evidence="1">
    <location>
        <begin position="1"/>
        <end position="21"/>
    </location>
</feature>
<sequence length="126" mass="14430">MLSRLSLLSILFGLFISESAASFACPSGNIFQDNEVEPRANEIYSQGINLDTERGQRSNYQGITFLGSRNSDYFAFEAPFSRPDISDRTYKINVQYPSRRFDLIEMTQRSSTKLESTCDNYYGYEV</sequence>
<comment type="caution">
    <text evidence="2">The sequence shown here is derived from an EMBL/GenBank/DDBJ whole genome shotgun (WGS) entry which is preliminary data.</text>
</comment>
<dbReference type="InParanoid" id="N1JNS1"/>
<evidence type="ECO:0000313" key="3">
    <source>
        <dbReference type="Proteomes" id="UP000015441"/>
    </source>
</evidence>
<evidence type="ECO:0000313" key="2">
    <source>
        <dbReference type="EMBL" id="CCU82300.1"/>
    </source>
</evidence>
<keyword evidence="1" id="KW-0732">Signal</keyword>
<gene>
    <name evidence="2" type="ORF">BGHDH14_bgh00012</name>
</gene>
<feature type="chain" id="PRO_5004107747" evidence="1">
    <location>
        <begin position="22"/>
        <end position="126"/>
    </location>
</feature>